<dbReference type="AlphaFoldDB" id="A0A917Q806"/>
<dbReference type="Proteomes" id="UP000600449">
    <property type="component" value="Unassembled WGS sequence"/>
</dbReference>
<feature type="domain" description="RES" evidence="1">
    <location>
        <begin position="35"/>
        <end position="180"/>
    </location>
</feature>
<dbReference type="SMART" id="SM00953">
    <property type="entry name" value="RES"/>
    <property type="match status" value="1"/>
</dbReference>
<dbReference type="Pfam" id="PF08808">
    <property type="entry name" value="RES"/>
    <property type="match status" value="1"/>
</dbReference>
<sequence length="203" mass="23068">MPIAQPPHGFEQRRVLTSEIPKGRRYRRIYRSEFPDPLGYAKSPSRFSDPRALSDDDRFGVVYFNETSTSCFLEAVLRDRRDGILGRALLDEEDLTQRSIATIEIVETLSVLDLRGDAPVRMGVPSEVVRGYDHRNAHLWAVAFHEHASTLDGIVYPSRLDLSPNLAIYDRAIGKVRVLEVSPLIEDPDMPYILERFDIALTS</sequence>
<evidence type="ECO:0000313" key="2">
    <source>
        <dbReference type="EMBL" id="GGK34351.1"/>
    </source>
</evidence>
<comment type="caution">
    <text evidence="2">The sequence shown here is derived from an EMBL/GenBank/DDBJ whole genome shotgun (WGS) entry which is preliminary data.</text>
</comment>
<accession>A0A917Q806</accession>
<protein>
    <recommendedName>
        <fullName evidence="1">RES domain-containing protein</fullName>
    </recommendedName>
</protein>
<proteinExistence type="predicted"/>
<dbReference type="InterPro" id="IPR014914">
    <property type="entry name" value="RES_dom"/>
</dbReference>
<name>A0A917Q806_9HYPH</name>
<evidence type="ECO:0000313" key="3">
    <source>
        <dbReference type="Proteomes" id="UP000600449"/>
    </source>
</evidence>
<keyword evidence="3" id="KW-1185">Reference proteome</keyword>
<gene>
    <name evidence="2" type="ORF">GCM10011322_21350</name>
</gene>
<dbReference type="EMBL" id="BMMF01000005">
    <property type="protein sequence ID" value="GGK34351.1"/>
    <property type="molecule type" value="Genomic_DNA"/>
</dbReference>
<evidence type="ECO:0000259" key="1">
    <source>
        <dbReference type="SMART" id="SM00953"/>
    </source>
</evidence>
<organism evidence="2 3">
    <name type="scientific">Salinarimonas ramus</name>
    <dbReference type="NCBI Taxonomy" id="690164"/>
    <lineage>
        <taxon>Bacteria</taxon>
        <taxon>Pseudomonadati</taxon>
        <taxon>Pseudomonadota</taxon>
        <taxon>Alphaproteobacteria</taxon>
        <taxon>Hyphomicrobiales</taxon>
        <taxon>Salinarimonadaceae</taxon>
        <taxon>Salinarimonas</taxon>
    </lineage>
</organism>
<reference evidence="2 3" key="1">
    <citation type="journal article" date="2014" name="Int. J. Syst. Evol. Microbiol.">
        <title>Complete genome sequence of Corynebacterium casei LMG S-19264T (=DSM 44701T), isolated from a smear-ripened cheese.</title>
        <authorList>
            <consortium name="US DOE Joint Genome Institute (JGI-PGF)"/>
            <person name="Walter F."/>
            <person name="Albersmeier A."/>
            <person name="Kalinowski J."/>
            <person name="Ruckert C."/>
        </authorList>
    </citation>
    <scope>NUCLEOTIDE SEQUENCE [LARGE SCALE GENOMIC DNA]</scope>
    <source>
        <strain evidence="2 3">CGMCC 1.9161</strain>
    </source>
</reference>